<proteinExistence type="predicted"/>
<keyword evidence="4" id="KW-1185">Reference proteome</keyword>
<dbReference type="GO" id="GO:0005829">
    <property type="term" value="C:cytosol"/>
    <property type="evidence" value="ECO:0007669"/>
    <property type="project" value="EnsemblMetazoa"/>
</dbReference>
<feature type="domain" description="CCR4-NOT transcription complex subunit 1 N-terminal" evidence="2">
    <location>
        <begin position="32"/>
        <end position="224"/>
    </location>
</feature>
<name>B4J8T1_DROGR</name>
<gene>
    <name evidence="3" type="primary">Dgri\GH21958</name>
    <name evidence="3" type="ORF">Dgri_GH21958</name>
</gene>
<dbReference type="AlphaFoldDB" id="B4J8T1"/>
<reference evidence="3 4" key="1">
    <citation type="journal article" date="2007" name="Nature">
        <title>Evolution of genes and genomes on the Drosophila phylogeny.</title>
        <authorList>
            <consortium name="Drosophila 12 Genomes Consortium"/>
            <person name="Clark A.G."/>
            <person name="Eisen M.B."/>
            <person name="Smith D.R."/>
            <person name="Bergman C.M."/>
            <person name="Oliver B."/>
            <person name="Markow T.A."/>
            <person name="Kaufman T.C."/>
            <person name="Kellis M."/>
            <person name="Gelbart W."/>
            <person name="Iyer V.N."/>
            <person name="Pollard D.A."/>
            <person name="Sackton T.B."/>
            <person name="Larracuente A.M."/>
            <person name="Singh N.D."/>
            <person name="Abad J.P."/>
            <person name="Abt D.N."/>
            <person name="Adryan B."/>
            <person name="Aguade M."/>
            <person name="Akashi H."/>
            <person name="Anderson W.W."/>
            <person name="Aquadro C.F."/>
            <person name="Ardell D.H."/>
            <person name="Arguello R."/>
            <person name="Artieri C.G."/>
            <person name="Barbash D.A."/>
            <person name="Barker D."/>
            <person name="Barsanti P."/>
            <person name="Batterham P."/>
            <person name="Batzoglou S."/>
            <person name="Begun D."/>
            <person name="Bhutkar A."/>
            <person name="Blanco E."/>
            <person name="Bosak S.A."/>
            <person name="Bradley R.K."/>
            <person name="Brand A.D."/>
            <person name="Brent M.R."/>
            <person name="Brooks A.N."/>
            <person name="Brown R.H."/>
            <person name="Butlin R.K."/>
            <person name="Caggese C."/>
            <person name="Calvi B.R."/>
            <person name="Bernardo de Carvalho A."/>
            <person name="Caspi A."/>
            <person name="Castrezana S."/>
            <person name="Celniker S.E."/>
            <person name="Chang J.L."/>
            <person name="Chapple C."/>
            <person name="Chatterji S."/>
            <person name="Chinwalla A."/>
            <person name="Civetta A."/>
            <person name="Clifton S.W."/>
            <person name="Comeron J.M."/>
            <person name="Costello J.C."/>
            <person name="Coyne J.A."/>
            <person name="Daub J."/>
            <person name="David R.G."/>
            <person name="Delcher A.L."/>
            <person name="Delehaunty K."/>
            <person name="Do C.B."/>
            <person name="Ebling H."/>
            <person name="Edwards K."/>
            <person name="Eickbush T."/>
            <person name="Evans J.D."/>
            <person name="Filipski A."/>
            <person name="Findeiss S."/>
            <person name="Freyhult E."/>
            <person name="Fulton L."/>
            <person name="Fulton R."/>
            <person name="Garcia A.C."/>
            <person name="Gardiner A."/>
            <person name="Garfield D.A."/>
            <person name="Garvin B.E."/>
            <person name="Gibson G."/>
            <person name="Gilbert D."/>
            <person name="Gnerre S."/>
            <person name="Godfrey J."/>
            <person name="Good R."/>
            <person name="Gotea V."/>
            <person name="Gravely B."/>
            <person name="Greenberg A.J."/>
            <person name="Griffiths-Jones S."/>
            <person name="Gross S."/>
            <person name="Guigo R."/>
            <person name="Gustafson E.A."/>
            <person name="Haerty W."/>
            <person name="Hahn M.W."/>
            <person name="Halligan D.L."/>
            <person name="Halpern A.L."/>
            <person name="Halter G.M."/>
            <person name="Han M.V."/>
            <person name="Heger A."/>
            <person name="Hillier L."/>
            <person name="Hinrichs A.S."/>
            <person name="Holmes I."/>
            <person name="Hoskins R.A."/>
            <person name="Hubisz M.J."/>
            <person name="Hultmark D."/>
            <person name="Huntley M.A."/>
            <person name="Jaffe D.B."/>
            <person name="Jagadeeshan S."/>
            <person name="Jeck W.R."/>
            <person name="Johnson J."/>
            <person name="Jones C.D."/>
            <person name="Jordan W.C."/>
            <person name="Karpen G.H."/>
            <person name="Kataoka E."/>
            <person name="Keightley P.D."/>
            <person name="Kheradpour P."/>
            <person name="Kirkness E.F."/>
            <person name="Koerich L.B."/>
            <person name="Kristiansen K."/>
            <person name="Kudrna D."/>
            <person name="Kulathinal R.J."/>
            <person name="Kumar S."/>
            <person name="Kwok R."/>
            <person name="Lander E."/>
            <person name="Langley C.H."/>
            <person name="Lapoint R."/>
            <person name="Lazzaro B.P."/>
            <person name="Lee S.J."/>
            <person name="Levesque L."/>
            <person name="Li R."/>
            <person name="Lin C.F."/>
            <person name="Lin M.F."/>
            <person name="Lindblad-Toh K."/>
            <person name="Llopart A."/>
            <person name="Long M."/>
            <person name="Low L."/>
            <person name="Lozovsky E."/>
            <person name="Lu J."/>
            <person name="Luo M."/>
            <person name="Machado C.A."/>
            <person name="Makalowski W."/>
            <person name="Marzo M."/>
            <person name="Matsuda M."/>
            <person name="Matzkin L."/>
            <person name="McAllister B."/>
            <person name="McBride C.S."/>
            <person name="McKernan B."/>
            <person name="McKernan K."/>
            <person name="Mendez-Lago M."/>
            <person name="Minx P."/>
            <person name="Mollenhauer M.U."/>
            <person name="Montooth K."/>
            <person name="Mount S.M."/>
            <person name="Mu X."/>
            <person name="Myers E."/>
            <person name="Negre B."/>
            <person name="Newfeld S."/>
            <person name="Nielsen R."/>
            <person name="Noor M.A."/>
            <person name="O'Grady P."/>
            <person name="Pachter L."/>
            <person name="Papaceit M."/>
            <person name="Parisi M.J."/>
            <person name="Parisi M."/>
            <person name="Parts L."/>
            <person name="Pedersen J.S."/>
            <person name="Pesole G."/>
            <person name="Phillippy A.M."/>
            <person name="Ponting C.P."/>
            <person name="Pop M."/>
            <person name="Porcelli D."/>
            <person name="Powell J.R."/>
            <person name="Prohaska S."/>
            <person name="Pruitt K."/>
            <person name="Puig M."/>
            <person name="Quesneville H."/>
            <person name="Ram K.R."/>
            <person name="Rand D."/>
            <person name="Rasmussen M.D."/>
            <person name="Reed L.K."/>
            <person name="Reenan R."/>
            <person name="Reily A."/>
            <person name="Remington K.A."/>
            <person name="Rieger T.T."/>
            <person name="Ritchie M.G."/>
            <person name="Robin C."/>
            <person name="Rogers Y.H."/>
            <person name="Rohde C."/>
            <person name="Rozas J."/>
            <person name="Rubenfield M.J."/>
            <person name="Ruiz A."/>
            <person name="Russo S."/>
            <person name="Salzberg S.L."/>
            <person name="Sanchez-Gracia A."/>
            <person name="Saranga D.J."/>
            <person name="Sato H."/>
            <person name="Schaeffer S.W."/>
            <person name="Schatz M.C."/>
            <person name="Schlenke T."/>
            <person name="Schwartz R."/>
            <person name="Segarra C."/>
            <person name="Singh R.S."/>
            <person name="Sirot L."/>
            <person name="Sirota M."/>
            <person name="Sisneros N.B."/>
            <person name="Smith C.D."/>
            <person name="Smith T.F."/>
            <person name="Spieth J."/>
            <person name="Stage D.E."/>
            <person name="Stark A."/>
            <person name="Stephan W."/>
            <person name="Strausberg R.L."/>
            <person name="Strempel S."/>
            <person name="Sturgill D."/>
            <person name="Sutton G."/>
            <person name="Sutton G.G."/>
            <person name="Tao W."/>
            <person name="Teichmann S."/>
            <person name="Tobari Y.N."/>
            <person name="Tomimura Y."/>
            <person name="Tsolas J.M."/>
            <person name="Valente V.L."/>
            <person name="Venter E."/>
            <person name="Venter J.C."/>
            <person name="Vicario S."/>
            <person name="Vieira F.G."/>
            <person name="Vilella A.J."/>
            <person name="Villasante A."/>
            <person name="Walenz B."/>
            <person name="Wang J."/>
            <person name="Wasserman M."/>
            <person name="Watts T."/>
            <person name="Wilson D."/>
            <person name="Wilson R.K."/>
            <person name="Wing R.A."/>
            <person name="Wolfner M.F."/>
            <person name="Wong A."/>
            <person name="Wong G.K."/>
            <person name="Wu C.I."/>
            <person name="Wu G."/>
            <person name="Yamamoto D."/>
            <person name="Yang H.P."/>
            <person name="Yang S.P."/>
            <person name="Yorke J.A."/>
            <person name="Yoshida K."/>
            <person name="Zdobnov E."/>
            <person name="Zhang P."/>
            <person name="Zhang Y."/>
            <person name="Zimin A.V."/>
            <person name="Baldwin J."/>
            <person name="Abdouelleil A."/>
            <person name="Abdulkadir J."/>
            <person name="Abebe A."/>
            <person name="Abera B."/>
            <person name="Abreu J."/>
            <person name="Acer S.C."/>
            <person name="Aftuck L."/>
            <person name="Alexander A."/>
            <person name="An P."/>
            <person name="Anderson E."/>
            <person name="Anderson S."/>
            <person name="Arachi H."/>
            <person name="Azer M."/>
            <person name="Bachantsang P."/>
            <person name="Barry A."/>
            <person name="Bayul T."/>
            <person name="Berlin A."/>
            <person name="Bessette D."/>
            <person name="Bloom T."/>
            <person name="Blye J."/>
            <person name="Boguslavskiy L."/>
            <person name="Bonnet C."/>
            <person name="Boukhgalter B."/>
            <person name="Bourzgui I."/>
            <person name="Brown A."/>
            <person name="Cahill P."/>
            <person name="Channer S."/>
            <person name="Cheshatsang Y."/>
            <person name="Chuda L."/>
            <person name="Citroen M."/>
            <person name="Collymore A."/>
            <person name="Cooke P."/>
            <person name="Costello M."/>
            <person name="D'Aco K."/>
            <person name="Daza R."/>
            <person name="De Haan G."/>
            <person name="DeGray S."/>
            <person name="DeMaso C."/>
            <person name="Dhargay N."/>
            <person name="Dooley K."/>
            <person name="Dooley E."/>
            <person name="Doricent M."/>
            <person name="Dorje P."/>
            <person name="Dorjee K."/>
            <person name="Dupes A."/>
            <person name="Elong R."/>
            <person name="Falk J."/>
            <person name="Farina A."/>
            <person name="Faro S."/>
            <person name="Ferguson D."/>
            <person name="Fisher S."/>
            <person name="Foley C.D."/>
            <person name="Franke A."/>
            <person name="Friedrich D."/>
            <person name="Gadbois L."/>
            <person name="Gearin G."/>
            <person name="Gearin C.R."/>
            <person name="Giannoukos G."/>
            <person name="Goode T."/>
            <person name="Graham J."/>
            <person name="Grandbois E."/>
            <person name="Grewal S."/>
            <person name="Gyaltsen K."/>
            <person name="Hafez N."/>
            <person name="Hagos B."/>
            <person name="Hall J."/>
            <person name="Henson C."/>
            <person name="Hollinger A."/>
            <person name="Honan T."/>
            <person name="Huard M.D."/>
            <person name="Hughes L."/>
            <person name="Hurhula B."/>
            <person name="Husby M.E."/>
            <person name="Kamat A."/>
            <person name="Kanga B."/>
            <person name="Kashin S."/>
            <person name="Khazanovich D."/>
            <person name="Kisner P."/>
            <person name="Lance K."/>
            <person name="Lara M."/>
            <person name="Lee W."/>
            <person name="Lennon N."/>
            <person name="Letendre F."/>
            <person name="LeVine R."/>
            <person name="Lipovsky A."/>
            <person name="Liu X."/>
            <person name="Liu J."/>
            <person name="Liu S."/>
            <person name="Lokyitsang T."/>
            <person name="Lokyitsang Y."/>
            <person name="Lubonja R."/>
            <person name="Lui A."/>
            <person name="MacDonald P."/>
            <person name="Magnisalis V."/>
            <person name="Maru K."/>
            <person name="Matthews C."/>
            <person name="McCusker W."/>
            <person name="McDonough S."/>
            <person name="Mehta T."/>
            <person name="Meldrim J."/>
            <person name="Meneus L."/>
            <person name="Mihai O."/>
            <person name="Mihalev A."/>
            <person name="Mihova T."/>
            <person name="Mittelman R."/>
            <person name="Mlenga V."/>
            <person name="Montmayeur A."/>
            <person name="Mulrain L."/>
            <person name="Navidi A."/>
            <person name="Naylor J."/>
            <person name="Negash T."/>
            <person name="Nguyen T."/>
            <person name="Nguyen N."/>
            <person name="Nicol R."/>
            <person name="Norbu C."/>
            <person name="Norbu N."/>
            <person name="Novod N."/>
            <person name="O'Neill B."/>
            <person name="Osman S."/>
            <person name="Markiewicz E."/>
            <person name="Oyono O.L."/>
            <person name="Patti C."/>
            <person name="Phunkhang P."/>
            <person name="Pierre F."/>
            <person name="Priest M."/>
            <person name="Raghuraman S."/>
            <person name="Rege F."/>
            <person name="Reyes R."/>
            <person name="Rise C."/>
            <person name="Rogov P."/>
            <person name="Ross K."/>
            <person name="Ryan E."/>
            <person name="Settipalli S."/>
            <person name="Shea T."/>
            <person name="Sherpa N."/>
            <person name="Shi L."/>
            <person name="Shih D."/>
            <person name="Sparrow T."/>
            <person name="Spaulding J."/>
            <person name="Stalker J."/>
            <person name="Stange-Thomann N."/>
            <person name="Stavropoulos S."/>
            <person name="Stone C."/>
            <person name="Strader C."/>
            <person name="Tesfaye S."/>
            <person name="Thomson T."/>
            <person name="Thoulutsang Y."/>
            <person name="Thoulutsang D."/>
            <person name="Topham K."/>
            <person name="Topping I."/>
            <person name="Tsamla T."/>
            <person name="Vassiliev H."/>
            <person name="Vo A."/>
            <person name="Wangchuk T."/>
            <person name="Wangdi T."/>
            <person name="Weiand M."/>
            <person name="Wilkinson J."/>
            <person name="Wilson A."/>
            <person name="Yadav S."/>
            <person name="Young G."/>
            <person name="Yu Q."/>
            <person name="Zembek L."/>
            <person name="Zhong D."/>
            <person name="Zimmer A."/>
            <person name="Zwirko Z."/>
            <person name="Jaffe D.B."/>
            <person name="Alvarez P."/>
            <person name="Brockman W."/>
            <person name="Butler J."/>
            <person name="Chin C."/>
            <person name="Gnerre S."/>
            <person name="Grabherr M."/>
            <person name="Kleber M."/>
            <person name="Mauceli E."/>
            <person name="MacCallum I."/>
        </authorList>
    </citation>
    <scope>NUCLEOTIDE SEQUENCE [LARGE SCALE GENOMIC DNA]</scope>
    <source>
        <strain evidence="4">Tucson 15287-2541.00</strain>
    </source>
</reference>
<feature type="region of interest" description="Disordered" evidence="1">
    <location>
        <begin position="231"/>
        <end position="257"/>
    </location>
</feature>
<protein>
    <submittedName>
        <fullName evidence="3">GH21958</fullName>
    </submittedName>
</protein>
<dbReference type="GO" id="GO:0030015">
    <property type="term" value="C:CCR4-NOT core complex"/>
    <property type="evidence" value="ECO:0007669"/>
    <property type="project" value="InterPro"/>
</dbReference>
<dbReference type="STRING" id="7222.B4J8T1"/>
<evidence type="ECO:0000313" key="4">
    <source>
        <dbReference type="Proteomes" id="UP000001070"/>
    </source>
</evidence>
<dbReference type="PhylomeDB" id="B4J8T1"/>
<evidence type="ECO:0000256" key="1">
    <source>
        <dbReference type="SAM" id="MobiDB-lite"/>
    </source>
</evidence>
<dbReference type="OrthoDB" id="1933107at2759"/>
<dbReference type="eggNOG" id="KOG1831">
    <property type="taxonomic scope" value="Eukaryota"/>
</dbReference>
<dbReference type="HOGENOM" id="CLU_925225_0_0_1"/>
<dbReference type="Pfam" id="PF22940">
    <property type="entry name" value="CNOT1_1st"/>
    <property type="match status" value="1"/>
</dbReference>
<evidence type="ECO:0000313" key="3">
    <source>
        <dbReference type="EMBL" id="EDW02371.1"/>
    </source>
</evidence>
<dbReference type="InParanoid" id="B4J8T1"/>
<dbReference type="GO" id="GO:0060090">
    <property type="term" value="F:molecular adaptor activity"/>
    <property type="evidence" value="ECO:0007669"/>
    <property type="project" value="TreeGrafter"/>
</dbReference>
<dbReference type="EMBL" id="CH916367">
    <property type="protein sequence ID" value="EDW02371.1"/>
    <property type="molecule type" value="Genomic_DNA"/>
</dbReference>
<accession>B4J8T1</accession>
<dbReference type="GO" id="GO:0000289">
    <property type="term" value="P:nuclear-transcribed mRNA poly(A) tail shortening"/>
    <property type="evidence" value="ECO:0007669"/>
    <property type="project" value="EnsemblMetazoa"/>
</dbReference>
<dbReference type="PANTHER" id="PTHR13162:SF8">
    <property type="entry name" value="CCR4-NOT TRANSCRIPTION COMPLEX SUBUNIT 1"/>
    <property type="match status" value="1"/>
</dbReference>
<dbReference type="PANTHER" id="PTHR13162">
    <property type="entry name" value="CCR4-NOT TRANSCRIPTION COMPLEX"/>
    <property type="match status" value="1"/>
</dbReference>
<dbReference type="InterPro" id="IPR040398">
    <property type="entry name" value="Not1"/>
</dbReference>
<sequence length="284" mass="31648">MNVENQLKTPLTQIRNLVKHVNKRNFNENSEQIKQLIQDYGVDADRSCLRYLFTVLNLNDPTPNVNAQLQAKLLGAHLQRQLQCSSFVTNICIAFDQHFAKQKSLKPIGLAELIGQVAKHTGINKLCECIFALAVTHSSHPELRQSARDSLRNSLPELLNSYLGQNAATAAAASGLHDISFDLLQYLLCCLGEYVTPQLEKQFLDKLREEFPRELVPLVLAPLLYRGATTTTAAKSSETDAEEETTNSNTSSWSSSNADNLNEVGIEDIYDHLCEIIFTNQVCA</sequence>
<evidence type="ECO:0000259" key="2">
    <source>
        <dbReference type="Pfam" id="PF22940"/>
    </source>
</evidence>
<dbReference type="GO" id="GO:0033962">
    <property type="term" value="P:P-body assembly"/>
    <property type="evidence" value="ECO:0007669"/>
    <property type="project" value="EnsemblMetazoa"/>
</dbReference>
<organism evidence="4">
    <name type="scientific">Drosophila grimshawi</name>
    <name type="common">Hawaiian fruit fly</name>
    <name type="synonym">Idiomyia grimshawi</name>
    <dbReference type="NCBI Taxonomy" id="7222"/>
    <lineage>
        <taxon>Eukaryota</taxon>
        <taxon>Metazoa</taxon>
        <taxon>Ecdysozoa</taxon>
        <taxon>Arthropoda</taxon>
        <taxon>Hexapoda</taxon>
        <taxon>Insecta</taxon>
        <taxon>Pterygota</taxon>
        <taxon>Neoptera</taxon>
        <taxon>Endopterygota</taxon>
        <taxon>Diptera</taxon>
        <taxon>Brachycera</taxon>
        <taxon>Muscomorpha</taxon>
        <taxon>Ephydroidea</taxon>
        <taxon>Drosophilidae</taxon>
        <taxon>Drosophila</taxon>
        <taxon>Hawaiian Drosophila</taxon>
    </lineage>
</organism>
<dbReference type="GO" id="GO:0000932">
    <property type="term" value="C:P-body"/>
    <property type="evidence" value="ECO:0007669"/>
    <property type="project" value="TreeGrafter"/>
</dbReference>
<dbReference type="OMA" id="FTNQVCA"/>
<dbReference type="GO" id="GO:0017148">
    <property type="term" value="P:negative regulation of translation"/>
    <property type="evidence" value="ECO:0007669"/>
    <property type="project" value="EnsemblMetazoa"/>
</dbReference>
<feature type="compositionally biased region" description="Low complexity" evidence="1">
    <location>
        <begin position="246"/>
        <end position="257"/>
    </location>
</feature>
<dbReference type="InterPro" id="IPR055104">
    <property type="entry name" value="CNOT1_1st"/>
</dbReference>
<dbReference type="Proteomes" id="UP000001070">
    <property type="component" value="Unassembled WGS sequence"/>
</dbReference>
<dbReference type="GO" id="GO:0030707">
    <property type="term" value="P:follicle cell of egg chamber development"/>
    <property type="evidence" value="ECO:0007669"/>
    <property type="project" value="EnsemblMetazoa"/>
</dbReference>